<evidence type="ECO:0000259" key="3">
    <source>
        <dbReference type="Pfam" id="PF00112"/>
    </source>
</evidence>
<name>A0ABQ4QFG5_9HYPH</name>
<accession>A0ABQ4QFG5</accession>
<dbReference type="EMBL" id="BPQG01000026">
    <property type="protein sequence ID" value="GJD43994.1"/>
    <property type="molecule type" value="Genomic_DNA"/>
</dbReference>
<feature type="region of interest" description="Disordered" evidence="1">
    <location>
        <begin position="47"/>
        <end position="67"/>
    </location>
</feature>
<keyword evidence="5" id="KW-1185">Reference proteome</keyword>
<organism evidence="4 5">
    <name type="scientific">Methylobacterium cerastii</name>
    <dbReference type="NCBI Taxonomy" id="932741"/>
    <lineage>
        <taxon>Bacteria</taxon>
        <taxon>Pseudomonadati</taxon>
        <taxon>Pseudomonadota</taxon>
        <taxon>Alphaproteobacteria</taxon>
        <taxon>Hyphomicrobiales</taxon>
        <taxon>Methylobacteriaceae</taxon>
        <taxon>Methylobacterium</taxon>
    </lineage>
</organism>
<dbReference type="RefSeq" id="WP_238272048.1">
    <property type="nucleotide sequence ID" value="NZ_BPQG01000026.1"/>
</dbReference>
<dbReference type="CDD" id="cd02619">
    <property type="entry name" value="Peptidase_C1"/>
    <property type="match status" value="1"/>
</dbReference>
<sequence length="264" mass="29409">MSRWIVGLVVPMALWLLPPHAGHAQGWDPDNETSSVKLIREAPGRGVLPPRFDLSPRMPPPRSQGPSNTCVSWAVTYAAASQLRRRLKNPRQQDLTFSPSFSYNLVSNEAHCMGLSSISDTLNLLRDVGALPIEQYAFDPGWCGRKPTADELAKAARYRIKSWAAVDAANLDVVKSLIANDTPVIYGMSVGSRFAHQRTSDTFNVVENGPDTLGHVMVVIGYDDERQAFRVQNSAGTIWGDSGRFWLSYQIWTRQVRHAYIIED</sequence>
<evidence type="ECO:0000313" key="4">
    <source>
        <dbReference type="EMBL" id="GJD43994.1"/>
    </source>
</evidence>
<dbReference type="Gene3D" id="3.90.70.10">
    <property type="entry name" value="Cysteine proteinases"/>
    <property type="match status" value="1"/>
</dbReference>
<feature type="domain" description="Peptidase C1A papain C-terminal" evidence="3">
    <location>
        <begin position="59"/>
        <end position="249"/>
    </location>
</feature>
<dbReference type="Pfam" id="PF00112">
    <property type="entry name" value="Peptidase_C1"/>
    <property type="match status" value="1"/>
</dbReference>
<protein>
    <recommendedName>
        <fullName evidence="3">Peptidase C1A papain C-terminal domain-containing protein</fullName>
    </recommendedName>
</protein>
<gene>
    <name evidence="4" type="ORF">AFCDBAGC_1856</name>
</gene>
<evidence type="ECO:0000256" key="1">
    <source>
        <dbReference type="SAM" id="MobiDB-lite"/>
    </source>
</evidence>
<dbReference type="InterPro" id="IPR038765">
    <property type="entry name" value="Papain-like_cys_pep_sf"/>
</dbReference>
<feature type="chain" id="PRO_5045245544" description="Peptidase C1A papain C-terminal domain-containing protein" evidence="2">
    <location>
        <begin position="24"/>
        <end position="264"/>
    </location>
</feature>
<dbReference type="SUPFAM" id="SSF54001">
    <property type="entry name" value="Cysteine proteinases"/>
    <property type="match status" value="1"/>
</dbReference>
<proteinExistence type="predicted"/>
<feature type="signal peptide" evidence="2">
    <location>
        <begin position="1"/>
        <end position="23"/>
    </location>
</feature>
<reference evidence="4 5" key="1">
    <citation type="journal article" date="2021" name="Front. Microbiol.">
        <title>Comprehensive Comparative Genomics and Phenotyping of Methylobacterium Species.</title>
        <authorList>
            <person name="Alessa O."/>
            <person name="Ogura Y."/>
            <person name="Fujitani Y."/>
            <person name="Takami H."/>
            <person name="Hayashi T."/>
            <person name="Sahin N."/>
            <person name="Tani A."/>
        </authorList>
    </citation>
    <scope>NUCLEOTIDE SEQUENCE [LARGE SCALE GENOMIC DNA]</scope>
    <source>
        <strain evidence="4 5">DSM 23679</strain>
    </source>
</reference>
<dbReference type="Proteomes" id="UP001055117">
    <property type="component" value="Unassembled WGS sequence"/>
</dbReference>
<keyword evidence="2" id="KW-0732">Signal</keyword>
<evidence type="ECO:0000256" key="2">
    <source>
        <dbReference type="SAM" id="SignalP"/>
    </source>
</evidence>
<comment type="caution">
    <text evidence="4">The sequence shown here is derived from an EMBL/GenBank/DDBJ whole genome shotgun (WGS) entry which is preliminary data.</text>
</comment>
<evidence type="ECO:0000313" key="5">
    <source>
        <dbReference type="Proteomes" id="UP001055117"/>
    </source>
</evidence>
<dbReference type="InterPro" id="IPR000668">
    <property type="entry name" value="Peptidase_C1A_C"/>
</dbReference>